<keyword evidence="2" id="KW-0560">Oxidoreductase</keyword>
<evidence type="ECO:0000259" key="4">
    <source>
        <dbReference type="Pfam" id="PF14512"/>
    </source>
</evidence>
<dbReference type="Pfam" id="PF14512">
    <property type="entry name" value="TM1586_NiRdase"/>
    <property type="match status" value="1"/>
</dbReference>
<dbReference type="PANTHER" id="PTHR43673">
    <property type="entry name" value="NAD(P)H NITROREDUCTASE YDGI-RELATED"/>
    <property type="match status" value="1"/>
</dbReference>
<evidence type="ECO:0000256" key="1">
    <source>
        <dbReference type="ARBA" id="ARBA00007118"/>
    </source>
</evidence>
<feature type="domain" description="Nitroreductase" evidence="3">
    <location>
        <begin position="9"/>
        <end position="68"/>
    </location>
</feature>
<dbReference type="InterPro" id="IPR000415">
    <property type="entry name" value="Nitroreductase-like"/>
</dbReference>
<protein>
    <submittedName>
        <fullName evidence="5">Nitroreductase</fullName>
    </submittedName>
</protein>
<evidence type="ECO:0000313" key="6">
    <source>
        <dbReference type="Proteomes" id="UP000197032"/>
    </source>
</evidence>
<sequence length="174" mass="19303">MTKDVIECILERRSVRHFKPDPIPEATLGRLVDAARWAPSAGNIQPWKFYVVVNQKVKEQLAEAAYGQSFVARAPVVIVVCALPESSAERYGQRGRELYCLQDTAAAIQNILLAATAYGLGSCWVGAFDEERVKEVLELSRQERPVALIPVGYAEREPKPPARASLDRVVKVVE</sequence>
<dbReference type="PANTHER" id="PTHR43673:SF10">
    <property type="entry name" value="NADH DEHYDROGENASE_NAD(P)H NITROREDUCTASE XCC3605-RELATED"/>
    <property type="match status" value="1"/>
</dbReference>
<organism evidence="5 6">
    <name type="scientific">Calderihabitans maritimus</name>
    <dbReference type="NCBI Taxonomy" id="1246530"/>
    <lineage>
        <taxon>Bacteria</taxon>
        <taxon>Bacillati</taxon>
        <taxon>Bacillota</taxon>
        <taxon>Clostridia</taxon>
        <taxon>Neomoorellales</taxon>
        <taxon>Calderihabitantaceae</taxon>
        <taxon>Calderihabitans</taxon>
    </lineage>
</organism>
<name>A0A1Z5HTF1_9FIRM</name>
<dbReference type="EMBL" id="BDGJ01000087">
    <property type="protein sequence ID" value="GAW92601.1"/>
    <property type="molecule type" value="Genomic_DNA"/>
</dbReference>
<dbReference type="Gene3D" id="3.40.109.10">
    <property type="entry name" value="NADH Oxidase"/>
    <property type="match status" value="1"/>
</dbReference>
<comment type="similarity">
    <text evidence="1">Belongs to the nitroreductase family.</text>
</comment>
<dbReference type="Proteomes" id="UP000197032">
    <property type="component" value="Unassembled WGS sequence"/>
</dbReference>
<evidence type="ECO:0000256" key="2">
    <source>
        <dbReference type="ARBA" id="ARBA00023002"/>
    </source>
</evidence>
<keyword evidence="6" id="KW-1185">Reference proteome</keyword>
<dbReference type="RefSeq" id="WP_088553910.1">
    <property type="nucleotide sequence ID" value="NZ_BDGJ01000087.1"/>
</dbReference>
<feature type="domain" description="Putative nitroreductase TM1586" evidence="4">
    <location>
        <begin position="108"/>
        <end position="170"/>
    </location>
</feature>
<dbReference type="Pfam" id="PF00881">
    <property type="entry name" value="Nitroreductase"/>
    <property type="match status" value="1"/>
</dbReference>
<evidence type="ECO:0000313" key="5">
    <source>
        <dbReference type="EMBL" id="GAW92601.1"/>
    </source>
</evidence>
<reference evidence="6" key="1">
    <citation type="journal article" date="2017" name="Appl. Environ. Microbiol.">
        <title>Genomic analysis of Calderihabitans maritimus KKC1, a thermophilic hydrogenogenic carboxydotrophic bacterium isolated from marine sediment.</title>
        <authorList>
            <person name="Omae K."/>
            <person name="Yoneda Y."/>
            <person name="Fukuyama Y."/>
            <person name="Yoshida T."/>
            <person name="Sako Y."/>
        </authorList>
    </citation>
    <scope>NUCLEOTIDE SEQUENCE [LARGE SCALE GENOMIC DNA]</scope>
    <source>
        <strain evidence="6">KKC1</strain>
    </source>
</reference>
<dbReference type="InterPro" id="IPR029479">
    <property type="entry name" value="Nitroreductase"/>
</dbReference>
<dbReference type="OrthoDB" id="9812105at2"/>
<dbReference type="SUPFAM" id="SSF55469">
    <property type="entry name" value="FMN-dependent nitroreductase-like"/>
    <property type="match status" value="1"/>
</dbReference>
<comment type="caution">
    <text evidence="5">The sequence shown here is derived from an EMBL/GenBank/DDBJ whole genome shotgun (WGS) entry which is preliminary data.</text>
</comment>
<accession>A0A1Z5HTF1</accession>
<gene>
    <name evidence="5" type="ORF">KKC1_17520</name>
</gene>
<evidence type="ECO:0000259" key="3">
    <source>
        <dbReference type="Pfam" id="PF00881"/>
    </source>
</evidence>
<dbReference type="GO" id="GO:0016491">
    <property type="term" value="F:oxidoreductase activity"/>
    <property type="evidence" value="ECO:0007669"/>
    <property type="project" value="UniProtKB-KW"/>
</dbReference>
<dbReference type="AlphaFoldDB" id="A0A1Z5HTF1"/>
<dbReference type="InterPro" id="IPR029478">
    <property type="entry name" value="TM1586_NiRdase"/>
</dbReference>
<proteinExistence type="inferred from homology"/>